<dbReference type="SUPFAM" id="SSF46565">
    <property type="entry name" value="Chaperone J-domain"/>
    <property type="match status" value="1"/>
</dbReference>
<dbReference type="InterPro" id="IPR013087">
    <property type="entry name" value="Znf_C2H2_type"/>
</dbReference>
<dbReference type="SMART" id="SM00271">
    <property type="entry name" value="DnaJ"/>
    <property type="match status" value="1"/>
</dbReference>
<evidence type="ECO:0000313" key="8">
    <source>
        <dbReference type="EMBL" id="CCM16266.1"/>
    </source>
</evidence>
<dbReference type="InterPro" id="IPR036869">
    <property type="entry name" value="J_dom_sf"/>
</dbReference>
<feature type="domain" description="J" evidence="6">
    <location>
        <begin position="8"/>
        <end position="74"/>
    </location>
</feature>
<dbReference type="PROSITE" id="PS00636">
    <property type="entry name" value="DNAJ_1"/>
    <property type="match status" value="1"/>
</dbReference>
<evidence type="ECO:0000256" key="3">
    <source>
        <dbReference type="ARBA" id="ARBA00022833"/>
    </source>
</evidence>
<dbReference type="PANTHER" id="PTHR44029:SF1">
    <property type="entry name" value="DNAJ HOMOLOG SUBFAMILY C MEMBER 21"/>
    <property type="match status" value="1"/>
</dbReference>
<feature type="domain" description="C2H2-type" evidence="7">
    <location>
        <begin position="322"/>
        <end position="351"/>
    </location>
</feature>
<reference evidence="8" key="1">
    <citation type="submission" date="2012-08" db="EMBL/GenBank/DDBJ databases">
        <title>Comparative genomics of metastatic and non-metastatic Leishmania guyanensis provides insights into polygenic factors involved in Leishmania RNA virus infection.</title>
        <authorList>
            <person name="Smith D."/>
            <person name="Hertz-Fowler C."/>
            <person name="Martin R."/>
            <person name="Dickens N."/>
            <person name="Fasel N."/>
            <person name="Falquet L."/>
            <person name="Beverley S."/>
            <person name="Zangger H."/>
            <person name="Calderon-Copete S."/>
            <person name="Mottram J."/>
            <person name="Xenarios I."/>
        </authorList>
    </citation>
    <scope>NUCLEOTIDE SEQUENCE</scope>
    <source>
        <strain evidence="8">MHOM/BR/75/M4147/SSU:IR2SAT-LUC</strain>
    </source>
</reference>
<dbReference type="Pfam" id="PF00226">
    <property type="entry name" value="DnaJ"/>
    <property type="match status" value="1"/>
</dbReference>
<dbReference type="SMART" id="SM00451">
    <property type="entry name" value="ZnF_U1"/>
    <property type="match status" value="1"/>
</dbReference>
<dbReference type="PROSITE" id="PS00028">
    <property type="entry name" value="ZINC_FINGER_C2H2_1"/>
    <property type="match status" value="1"/>
</dbReference>
<dbReference type="SUPFAM" id="SSF57667">
    <property type="entry name" value="beta-beta-alpha zinc fingers"/>
    <property type="match status" value="1"/>
</dbReference>
<dbReference type="CDD" id="cd06257">
    <property type="entry name" value="DnaJ"/>
    <property type="match status" value="1"/>
</dbReference>
<dbReference type="InterPro" id="IPR036236">
    <property type="entry name" value="Znf_C2H2_sf"/>
</dbReference>
<keyword evidence="5" id="KW-0175">Coiled coil</keyword>
<dbReference type="GO" id="GO:0003676">
    <property type="term" value="F:nucleic acid binding"/>
    <property type="evidence" value="ECO:0007669"/>
    <property type="project" value="InterPro"/>
</dbReference>
<dbReference type="FunFam" id="1.10.287.110:FF:000046">
    <property type="entry name" value="dnaJ homolog subfamily C member 21"/>
    <property type="match status" value="1"/>
</dbReference>
<proteinExistence type="predicted"/>
<dbReference type="InterPro" id="IPR022755">
    <property type="entry name" value="Znf_C2H2_jaz"/>
</dbReference>
<evidence type="ECO:0000256" key="1">
    <source>
        <dbReference type="ARBA" id="ARBA00022723"/>
    </source>
</evidence>
<keyword evidence="2 4" id="KW-0863">Zinc-finger</keyword>
<dbReference type="PANTHER" id="PTHR44029">
    <property type="entry name" value="DNAJ HOMOLOG SUBFAMILY C MEMBER 21"/>
    <property type="match status" value="1"/>
</dbReference>
<dbReference type="SMART" id="SM00355">
    <property type="entry name" value="ZnF_C2H2"/>
    <property type="match status" value="1"/>
</dbReference>
<sequence>MGEGRIRCYYEVLEVERKATYDEVRAAYKKKSLQYHPDKNYDNQEEAAARFKEVQNAYSILSDADERAWYDSHREAILRGGDGAGDPDEVNLYEYFTTSCFDDFDDGESGFYTVYHKVFDMLIEEESNYDSRAKSWPGFGTRTSDWADIQKFYGHWRNFSTYKTFAWKDEYKVNEIEDRYSRRMAGRINSKARDGAKKEYVRTVQSLAQFVYRRDPRVKAELDRQEEEEKAKREEREWQEIERLRRRREANERVWAEAAEREAREEAERAARGEAMDGSTLEMLYEKERQTKEMMRGNGGAGVHKAGFAMLGGDDDEVVTLFNCPACKKQFKSENQYKEHIRSNKHKAKLKQLAAKGTDVAALMGEKVEDGGGYAAE</sequence>
<evidence type="ECO:0000256" key="2">
    <source>
        <dbReference type="ARBA" id="ARBA00022771"/>
    </source>
</evidence>
<dbReference type="InterPro" id="IPR051964">
    <property type="entry name" value="Chaperone_stress_response"/>
</dbReference>
<dbReference type="Gene3D" id="3.30.160.60">
    <property type="entry name" value="Classic Zinc Finger"/>
    <property type="match status" value="1"/>
</dbReference>
<keyword evidence="3" id="KW-0862">Zinc</keyword>
<accession>A0A1E1IY90</accession>
<dbReference type="GO" id="GO:0005737">
    <property type="term" value="C:cytoplasm"/>
    <property type="evidence" value="ECO:0007669"/>
    <property type="project" value="TreeGrafter"/>
</dbReference>
<dbReference type="PROSITE" id="PS50076">
    <property type="entry name" value="DNAJ_2"/>
    <property type="match status" value="1"/>
</dbReference>
<dbReference type="InterPro" id="IPR001623">
    <property type="entry name" value="DnaJ_domain"/>
</dbReference>
<dbReference type="PRINTS" id="PR00625">
    <property type="entry name" value="JDOMAIN"/>
</dbReference>
<dbReference type="PROSITE" id="PS50157">
    <property type="entry name" value="ZINC_FINGER_C2H2_2"/>
    <property type="match status" value="1"/>
</dbReference>
<evidence type="ECO:0000259" key="7">
    <source>
        <dbReference type="PROSITE" id="PS50157"/>
    </source>
</evidence>
<dbReference type="GO" id="GO:0008270">
    <property type="term" value="F:zinc ion binding"/>
    <property type="evidence" value="ECO:0007669"/>
    <property type="project" value="UniProtKB-KW"/>
</dbReference>
<dbReference type="InterPro" id="IPR003604">
    <property type="entry name" value="Matrin/U1-like-C_Znf_C2H2"/>
</dbReference>
<dbReference type="InterPro" id="IPR018253">
    <property type="entry name" value="DnaJ_domain_CS"/>
</dbReference>
<dbReference type="Gene3D" id="1.10.287.110">
    <property type="entry name" value="DnaJ domain"/>
    <property type="match status" value="1"/>
</dbReference>
<dbReference type="EMBL" id="CALQ01001033">
    <property type="protein sequence ID" value="CCM16266.1"/>
    <property type="molecule type" value="Genomic_DNA"/>
</dbReference>
<evidence type="ECO:0000256" key="4">
    <source>
        <dbReference type="PROSITE-ProRule" id="PRU00042"/>
    </source>
</evidence>
<gene>
    <name evidence="8" type="primary">LgM4147LRVhigh.25.01240.00790</name>
    <name evidence="8" type="ORF">BN36_2537730</name>
</gene>
<evidence type="ECO:0000259" key="6">
    <source>
        <dbReference type="PROSITE" id="PS50076"/>
    </source>
</evidence>
<dbReference type="AlphaFoldDB" id="A0A1E1IY90"/>
<feature type="coiled-coil region" evidence="5">
    <location>
        <begin position="217"/>
        <end position="276"/>
    </location>
</feature>
<keyword evidence="1" id="KW-0479">Metal-binding</keyword>
<dbReference type="Pfam" id="PF12171">
    <property type="entry name" value="zf-C2H2_jaz"/>
    <property type="match status" value="1"/>
</dbReference>
<name>A0A1E1IY90_LEIGU</name>
<evidence type="ECO:0000256" key="5">
    <source>
        <dbReference type="SAM" id="Coils"/>
    </source>
</evidence>
<dbReference type="Pfam" id="PF21884">
    <property type="entry name" value="ZUO1-like_ZHD"/>
    <property type="match status" value="1"/>
</dbReference>
<dbReference type="InterPro" id="IPR054076">
    <property type="entry name" value="ZUO1-like_ZHD"/>
</dbReference>
<organism evidence="8">
    <name type="scientific">Leishmania guyanensis</name>
    <dbReference type="NCBI Taxonomy" id="5670"/>
    <lineage>
        <taxon>Eukaryota</taxon>
        <taxon>Discoba</taxon>
        <taxon>Euglenozoa</taxon>
        <taxon>Kinetoplastea</taxon>
        <taxon>Metakinetoplastina</taxon>
        <taxon>Trypanosomatida</taxon>
        <taxon>Trypanosomatidae</taxon>
        <taxon>Leishmaniinae</taxon>
        <taxon>Leishmania</taxon>
        <taxon>Leishmania guyanensis species complex</taxon>
    </lineage>
</organism>
<protein>
    <submittedName>
        <fullName evidence="8">Uncharacterized protein</fullName>
    </submittedName>
</protein>